<keyword evidence="3" id="KW-1185">Reference proteome</keyword>
<feature type="region of interest" description="Disordered" evidence="1">
    <location>
        <begin position="1"/>
        <end position="39"/>
    </location>
</feature>
<protein>
    <submittedName>
        <fullName evidence="2">Uncharacterized protein</fullName>
    </submittedName>
</protein>
<evidence type="ECO:0000256" key="1">
    <source>
        <dbReference type="SAM" id="MobiDB-lite"/>
    </source>
</evidence>
<reference evidence="2" key="1">
    <citation type="submission" date="2023-03" db="EMBL/GenBank/DDBJ databases">
        <title>Massive genome expansion in bonnet fungi (Mycena s.s.) driven by repeated elements and novel gene families across ecological guilds.</title>
        <authorList>
            <consortium name="Lawrence Berkeley National Laboratory"/>
            <person name="Harder C.B."/>
            <person name="Miyauchi S."/>
            <person name="Viragh M."/>
            <person name="Kuo A."/>
            <person name="Thoen E."/>
            <person name="Andreopoulos B."/>
            <person name="Lu D."/>
            <person name="Skrede I."/>
            <person name="Drula E."/>
            <person name="Henrissat B."/>
            <person name="Morin E."/>
            <person name="Kohler A."/>
            <person name="Barry K."/>
            <person name="LaButti K."/>
            <person name="Morin E."/>
            <person name="Salamov A."/>
            <person name="Lipzen A."/>
            <person name="Mereny Z."/>
            <person name="Hegedus B."/>
            <person name="Baldrian P."/>
            <person name="Stursova M."/>
            <person name="Weitz H."/>
            <person name="Taylor A."/>
            <person name="Grigoriev I.V."/>
            <person name="Nagy L.G."/>
            <person name="Martin F."/>
            <person name="Kauserud H."/>
        </authorList>
    </citation>
    <scope>NUCLEOTIDE SEQUENCE</scope>
    <source>
        <strain evidence="2">CBHHK188m</strain>
    </source>
</reference>
<evidence type="ECO:0000313" key="3">
    <source>
        <dbReference type="Proteomes" id="UP001215280"/>
    </source>
</evidence>
<accession>A0AAD7MIC8</accession>
<organism evidence="2 3">
    <name type="scientific">Mycena maculata</name>
    <dbReference type="NCBI Taxonomy" id="230809"/>
    <lineage>
        <taxon>Eukaryota</taxon>
        <taxon>Fungi</taxon>
        <taxon>Dikarya</taxon>
        <taxon>Basidiomycota</taxon>
        <taxon>Agaricomycotina</taxon>
        <taxon>Agaricomycetes</taxon>
        <taxon>Agaricomycetidae</taxon>
        <taxon>Agaricales</taxon>
        <taxon>Marasmiineae</taxon>
        <taxon>Mycenaceae</taxon>
        <taxon>Mycena</taxon>
    </lineage>
</organism>
<proteinExistence type="predicted"/>
<feature type="compositionally biased region" description="Polar residues" evidence="1">
    <location>
        <begin position="1"/>
        <end position="28"/>
    </location>
</feature>
<comment type="caution">
    <text evidence="2">The sequence shown here is derived from an EMBL/GenBank/DDBJ whole genome shotgun (WGS) entry which is preliminary data.</text>
</comment>
<evidence type="ECO:0000313" key="2">
    <source>
        <dbReference type="EMBL" id="KAJ7718777.1"/>
    </source>
</evidence>
<gene>
    <name evidence="2" type="ORF">DFH07DRAFT_1011510</name>
</gene>
<sequence>MSGRQGSECQMGPSDQNLIANPSLSKQTSKPEKEPGVKSSIADAEWDLSAWWTTELLDALVLYEVLNHLNPAMMILRPRQRSRCMHPPAHPTANEPVALLFYSLGKSHLKTPNTRVPSDSNPNPDLPPLQHRICLIQDRIELHRFNLDSARMWAPHQYSPINISHTARKAMEIRRKCSSLRELSFVPPQPSRGHPTWQSLNEPMLESRNRKGIMGFFYASHFPRSVPSGRLGSRMHNGVLMDWCSALLGHRQNLFGRQV</sequence>
<dbReference type="AlphaFoldDB" id="A0AAD7MIC8"/>
<dbReference type="EMBL" id="JARJLG010000300">
    <property type="protein sequence ID" value="KAJ7718777.1"/>
    <property type="molecule type" value="Genomic_DNA"/>
</dbReference>
<name>A0AAD7MIC8_9AGAR</name>
<dbReference type="Proteomes" id="UP001215280">
    <property type="component" value="Unassembled WGS sequence"/>
</dbReference>